<dbReference type="HOGENOM" id="CLU_504407_0_0_1"/>
<gene>
    <name evidence="2" type="ORF">MELLADRAFT_93527</name>
</gene>
<feature type="compositionally biased region" description="Polar residues" evidence="1">
    <location>
        <begin position="1"/>
        <end position="13"/>
    </location>
</feature>
<sequence>MANTSSIAPTETPLTGHMNPLFDLPEDRTGDDRRATCIRQDPLLRVGTPARDIFEKNNQMSIEVKFKIYTDLEVDMNAPNQSTPKVGAGKKAPKSAKLNLIDSKAINSHYLEIKTCPFGKSLNEFKEQVAEACEVYEPGMKKIILNSSFSPDLKWKANVGRSKSVLNDYEQWQLFVDALEKSTKKSGVVSIENENVQVKAKDGSKLIATANGGGVDDQELEESKQERELQTLANQIFSQHAIDKSTGGPGKLLTTPWDPTFQYRLVYPAAWIWAKGVAANIATVDIPPNTSEFRYEIKKTQWIHPDMGVDHRVQLRLQGRPRGSQGINSNTTHVGVGGSGLKDSSGLSHSSSMPEMKPNLEQLGEKRNASGPSDLIDVKPNLKKMKVEALPNNTIDNPIYVSSEFESDWDSSNESSNVSIEIENPSTSHSVALELFLVDCEIASDDDATRTVLRDAGIKSWTDLIPSLQLTESTLTAKGMDRQIANRLMSEAQARFNKWNIDVTENLFPS</sequence>
<proteinExistence type="predicted"/>
<evidence type="ECO:0000256" key="1">
    <source>
        <dbReference type="SAM" id="MobiDB-lite"/>
    </source>
</evidence>
<feature type="region of interest" description="Disordered" evidence="1">
    <location>
        <begin position="1"/>
        <end position="32"/>
    </location>
</feature>
<dbReference type="KEGG" id="mlr:MELLADRAFT_93527"/>
<name>F4RAR1_MELLP</name>
<evidence type="ECO:0000313" key="3">
    <source>
        <dbReference type="Proteomes" id="UP000001072"/>
    </source>
</evidence>
<dbReference type="InParanoid" id="F4RAR1"/>
<dbReference type="RefSeq" id="XP_007406206.1">
    <property type="nucleotide sequence ID" value="XM_007406144.1"/>
</dbReference>
<feature type="compositionally biased region" description="Low complexity" evidence="1">
    <location>
        <begin position="341"/>
        <end position="352"/>
    </location>
</feature>
<dbReference type="OrthoDB" id="2512391at2759"/>
<keyword evidence="3" id="KW-1185">Reference proteome</keyword>
<organism evidence="3">
    <name type="scientific">Melampsora larici-populina (strain 98AG31 / pathotype 3-4-7)</name>
    <name type="common">Poplar leaf rust fungus</name>
    <dbReference type="NCBI Taxonomy" id="747676"/>
    <lineage>
        <taxon>Eukaryota</taxon>
        <taxon>Fungi</taxon>
        <taxon>Dikarya</taxon>
        <taxon>Basidiomycota</taxon>
        <taxon>Pucciniomycotina</taxon>
        <taxon>Pucciniomycetes</taxon>
        <taxon>Pucciniales</taxon>
        <taxon>Melampsoraceae</taxon>
        <taxon>Melampsora</taxon>
    </lineage>
</organism>
<protein>
    <submittedName>
        <fullName evidence="2">Uncharacterized protein</fullName>
    </submittedName>
</protein>
<dbReference type="VEuPathDB" id="FungiDB:MELLADRAFT_93527"/>
<accession>F4RAR1</accession>
<reference evidence="3" key="1">
    <citation type="journal article" date="2011" name="Proc. Natl. Acad. Sci. U.S.A.">
        <title>Obligate biotrophy features unraveled by the genomic analysis of rust fungi.</title>
        <authorList>
            <person name="Duplessis S."/>
            <person name="Cuomo C.A."/>
            <person name="Lin Y.-C."/>
            <person name="Aerts A."/>
            <person name="Tisserant E."/>
            <person name="Veneault-Fourrey C."/>
            <person name="Joly D.L."/>
            <person name="Hacquard S."/>
            <person name="Amselem J."/>
            <person name="Cantarel B.L."/>
            <person name="Chiu R."/>
            <person name="Coutinho P.M."/>
            <person name="Feau N."/>
            <person name="Field M."/>
            <person name="Frey P."/>
            <person name="Gelhaye E."/>
            <person name="Goldberg J."/>
            <person name="Grabherr M.G."/>
            <person name="Kodira C.D."/>
            <person name="Kohler A."/>
            <person name="Kuees U."/>
            <person name="Lindquist E.A."/>
            <person name="Lucas S.M."/>
            <person name="Mago R."/>
            <person name="Mauceli E."/>
            <person name="Morin E."/>
            <person name="Murat C."/>
            <person name="Pangilinan J.L."/>
            <person name="Park R."/>
            <person name="Pearson M."/>
            <person name="Quesneville H."/>
            <person name="Rouhier N."/>
            <person name="Sakthikumar S."/>
            <person name="Salamov A.A."/>
            <person name="Schmutz J."/>
            <person name="Selles B."/>
            <person name="Shapiro H."/>
            <person name="Tanguay P."/>
            <person name="Tuskan G.A."/>
            <person name="Henrissat B."/>
            <person name="Van de Peer Y."/>
            <person name="Rouze P."/>
            <person name="Ellis J.G."/>
            <person name="Dodds P.N."/>
            <person name="Schein J.E."/>
            <person name="Zhong S."/>
            <person name="Hamelin R.C."/>
            <person name="Grigoriev I.V."/>
            <person name="Szabo L.J."/>
            <person name="Martin F."/>
        </authorList>
    </citation>
    <scope>NUCLEOTIDE SEQUENCE [LARGE SCALE GENOMIC DNA]</scope>
    <source>
        <strain evidence="3">98AG31 / pathotype 3-4-7</strain>
    </source>
</reference>
<dbReference type="GeneID" id="18936604"/>
<dbReference type="AlphaFoldDB" id="F4RAR1"/>
<evidence type="ECO:0000313" key="2">
    <source>
        <dbReference type="EMBL" id="EGG10737.1"/>
    </source>
</evidence>
<dbReference type="Proteomes" id="UP000001072">
    <property type="component" value="Unassembled WGS sequence"/>
</dbReference>
<feature type="region of interest" description="Disordered" evidence="1">
    <location>
        <begin position="320"/>
        <end position="357"/>
    </location>
</feature>
<dbReference type="EMBL" id="GL883094">
    <property type="protein sequence ID" value="EGG10737.1"/>
    <property type="molecule type" value="Genomic_DNA"/>
</dbReference>